<evidence type="ECO:0000313" key="3">
    <source>
        <dbReference type="Proteomes" id="UP001210925"/>
    </source>
</evidence>
<keyword evidence="3" id="KW-1185">Reference proteome</keyword>
<dbReference type="Pfam" id="PF02911">
    <property type="entry name" value="Formyl_trans_C"/>
    <property type="match status" value="1"/>
</dbReference>
<dbReference type="Proteomes" id="UP001210925">
    <property type="component" value="Unassembled WGS sequence"/>
</dbReference>
<name>A0AAD5UMH1_9FUNG</name>
<dbReference type="AlphaFoldDB" id="A0AAD5UMH1"/>
<dbReference type="InterPro" id="IPR011034">
    <property type="entry name" value="Formyl_transferase-like_C_sf"/>
</dbReference>
<comment type="caution">
    <text evidence="2">The sequence shown here is derived from an EMBL/GenBank/DDBJ whole genome shotgun (WGS) entry which is preliminary data.</text>
</comment>
<dbReference type="SUPFAM" id="SSF50486">
    <property type="entry name" value="FMT C-terminal domain-like"/>
    <property type="match status" value="1"/>
</dbReference>
<dbReference type="InterPro" id="IPR005793">
    <property type="entry name" value="Formyl_trans_C"/>
</dbReference>
<dbReference type="Gene3D" id="3.10.25.10">
    <property type="entry name" value="Formyl transferase, C-terminal domain"/>
    <property type="match status" value="1"/>
</dbReference>
<dbReference type="EMBL" id="JADGKB010000002">
    <property type="protein sequence ID" value="KAJ3262223.1"/>
    <property type="molecule type" value="Genomic_DNA"/>
</dbReference>
<gene>
    <name evidence="2" type="ORF">HK103_002636</name>
</gene>
<dbReference type="InterPro" id="IPR037022">
    <property type="entry name" value="Formyl_trans_C_sf"/>
</dbReference>
<sequence>MPRKKKIQIIEMDSPFDHQYPELPNNAESGVIYILDNIIYVKVKDGWLPVKQVRVENKATRNPEDFRNGYQIKNGQGYFQ</sequence>
<accession>A0AAD5UMH1</accession>
<evidence type="ECO:0000313" key="2">
    <source>
        <dbReference type="EMBL" id="KAJ3262223.1"/>
    </source>
</evidence>
<organism evidence="2 3">
    <name type="scientific">Boothiomyces macroporosus</name>
    <dbReference type="NCBI Taxonomy" id="261099"/>
    <lineage>
        <taxon>Eukaryota</taxon>
        <taxon>Fungi</taxon>
        <taxon>Fungi incertae sedis</taxon>
        <taxon>Chytridiomycota</taxon>
        <taxon>Chytridiomycota incertae sedis</taxon>
        <taxon>Chytridiomycetes</taxon>
        <taxon>Rhizophydiales</taxon>
        <taxon>Terramycetaceae</taxon>
        <taxon>Boothiomyces</taxon>
    </lineage>
</organism>
<dbReference type="GO" id="GO:0003824">
    <property type="term" value="F:catalytic activity"/>
    <property type="evidence" value="ECO:0007669"/>
    <property type="project" value="InterPro"/>
</dbReference>
<reference evidence="2" key="1">
    <citation type="submission" date="2020-05" db="EMBL/GenBank/DDBJ databases">
        <title>Phylogenomic resolution of chytrid fungi.</title>
        <authorList>
            <person name="Stajich J.E."/>
            <person name="Amses K."/>
            <person name="Simmons R."/>
            <person name="Seto K."/>
            <person name="Myers J."/>
            <person name="Bonds A."/>
            <person name="Quandt C.A."/>
            <person name="Barry K."/>
            <person name="Liu P."/>
            <person name="Grigoriev I."/>
            <person name="Longcore J.E."/>
            <person name="James T.Y."/>
        </authorList>
    </citation>
    <scope>NUCLEOTIDE SEQUENCE</scope>
    <source>
        <strain evidence="2">PLAUS21</strain>
    </source>
</reference>
<feature type="domain" description="Formyl transferase C-terminal" evidence="1">
    <location>
        <begin position="5"/>
        <end position="70"/>
    </location>
</feature>
<protein>
    <recommendedName>
        <fullName evidence="1">Formyl transferase C-terminal domain-containing protein</fullName>
    </recommendedName>
</protein>
<proteinExistence type="predicted"/>
<evidence type="ECO:0000259" key="1">
    <source>
        <dbReference type="Pfam" id="PF02911"/>
    </source>
</evidence>